<protein>
    <recommendedName>
        <fullName evidence="4">diacylglycerol O-acyltransferase</fullName>
        <ecNumber evidence="4">2.3.1.20</ecNumber>
    </recommendedName>
</protein>
<comment type="similarity">
    <text evidence="3">Belongs to the membrane-bound acyltransferase family. Sterol o-acyltransferase subfamily.</text>
</comment>
<evidence type="ECO:0000256" key="11">
    <source>
        <dbReference type="SAM" id="Phobius"/>
    </source>
</evidence>
<evidence type="ECO:0000256" key="7">
    <source>
        <dbReference type="ARBA" id="ARBA00022824"/>
    </source>
</evidence>
<feature type="transmembrane region" description="Helical" evidence="11">
    <location>
        <begin position="55"/>
        <end position="74"/>
    </location>
</feature>
<keyword evidence="7" id="KW-0256">Endoplasmic reticulum</keyword>
<evidence type="ECO:0000256" key="2">
    <source>
        <dbReference type="ARBA" id="ARBA00005189"/>
    </source>
</evidence>
<feature type="transmembrane region" description="Helical" evidence="11">
    <location>
        <begin position="112"/>
        <end position="132"/>
    </location>
</feature>
<dbReference type="PANTHER" id="PTHR10408">
    <property type="entry name" value="STEROL O-ACYLTRANSFERASE"/>
    <property type="match status" value="1"/>
</dbReference>
<dbReference type="Proteomes" id="UP000801492">
    <property type="component" value="Unassembled WGS sequence"/>
</dbReference>
<dbReference type="InterPro" id="IPR004299">
    <property type="entry name" value="MBOAT_fam"/>
</dbReference>
<proteinExistence type="inferred from homology"/>
<sequence length="138" mass="15542">MMGLLGGTADITLATDWYNAENITIFWTKWNYQVHIWLKETFFLPLIEMGYSKKFASLAVGIISGILHEYLLSVPCRSSFGLPTMAMLAQIPLASITTYVHRNFGGKYGNILVWMSLVIGHPISAVAMYYSYVKSEHP</sequence>
<accession>A0A8K0CT46</accession>
<keyword evidence="6 11" id="KW-0812">Transmembrane</keyword>
<evidence type="ECO:0000313" key="12">
    <source>
        <dbReference type="EMBL" id="KAF2890786.1"/>
    </source>
</evidence>
<evidence type="ECO:0000256" key="4">
    <source>
        <dbReference type="ARBA" id="ARBA00013244"/>
    </source>
</evidence>
<dbReference type="EMBL" id="VTPC01046467">
    <property type="protein sequence ID" value="KAF2890786.1"/>
    <property type="molecule type" value="Genomic_DNA"/>
</dbReference>
<comment type="caution">
    <text evidence="12">The sequence shown here is derived from an EMBL/GenBank/DDBJ whole genome shotgun (WGS) entry which is preliminary data.</text>
</comment>
<reference evidence="12" key="1">
    <citation type="submission" date="2019-08" db="EMBL/GenBank/DDBJ databases">
        <title>The genome of the North American firefly Photinus pyralis.</title>
        <authorList>
            <consortium name="Photinus pyralis genome working group"/>
            <person name="Fallon T.R."/>
            <person name="Sander Lower S.E."/>
            <person name="Weng J.-K."/>
        </authorList>
    </citation>
    <scope>NUCLEOTIDE SEQUENCE</scope>
    <source>
        <strain evidence="12">TRF0915ILg1</strain>
        <tissue evidence="12">Whole body</tissue>
    </source>
</reference>
<organism evidence="12 13">
    <name type="scientific">Ignelater luminosus</name>
    <name type="common">Cucubano</name>
    <name type="synonym">Pyrophorus luminosus</name>
    <dbReference type="NCBI Taxonomy" id="2038154"/>
    <lineage>
        <taxon>Eukaryota</taxon>
        <taxon>Metazoa</taxon>
        <taxon>Ecdysozoa</taxon>
        <taxon>Arthropoda</taxon>
        <taxon>Hexapoda</taxon>
        <taxon>Insecta</taxon>
        <taxon>Pterygota</taxon>
        <taxon>Neoptera</taxon>
        <taxon>Endopterygota</taxon>
        <taxon>Coleoptera</taxon>
        <taxon>Polyphaga</taxon>
        <taxon>Elateriformia</taxon>
        <taxon>Elateroidea</taxon>
        <taxon>Elateridae</taxon>
        <taxon>Agrypninae</taxon>
        <taxon>Pyrophorini</taxon>
        <taxon>Ignelater</taxon>
    </lineage>
</organism>
<keyword evidence="5" id="KW-0808">Transferase</keyword>
<dbReference type="GO" id="GO:0005789">
    <property type="term" value="C:endoplasmic reticulum membrane"/>
    <property type="evidence" value="ECO:0007669"/>
    <property type="project" value="UniProtKB-SubCell"/>
</dbReference>
<dbReference type="Pfam" id="PF03062">
    <property type="entry name" value="MBOAT"/>
    <property type="match status" value="1"/>
</dbReference>
<dbReference type="AlphaFoldDB" id="A0A8K0CT46"/>
<dbReference type="InterPro" id="IPR014371">
    <property type="entry name" value="Oat_ACAT_DAG_ARE"/>
</dbReference>
<evidence type="ECO:0000256" key="5">
    <source>
        <dbReference type="ARBA" id="ARBA00022679"/>
    </source>
</evidence>
<evidence type="ECO:0000256" key="10">
    <source>
        <dbReference type="ARBA" id="ARBA00023315"/>
    </source>
</evidence>
<dbReference type="GO" id="GO:0019432">
    <property type="term" value="P:triglyceride biosynthetic process"/>
    <property type="evidence" value="ECO:0007669"/>
    <property type="project" value="TreeGrafter"/>
</dbReference>
<evidence type="ECO:0000256" key="3">
    <source>
        <dbReference type="ARBA" id="ARBA00009010"/>
    </source>
</evidence>
<dbReference type="EC" id="2.3.1.20" evidence="4"/>
<name>A0A8K0CT46_IGNLU</name>
<keyword evidence="8 11" id="KW-1133">Transmembrane helix</keyword>
<keyword evidence="9 11" id="KW-0472">Membrane</keyword>
<dbReference type="UniPathway" id="UPA00230"/>
<dbReference type="GO" id="GO:0004144">
    <property type="term" value="F:diacylglycerol O-acyltransferase activity"/>
    <property type="evidence" value="ECO:0007669"/>
    <property type="project" value="UniProtKB-EC"/>
</dbReference>
<keyword evidence="10" id="KW-0012">Acyltransferase</keyword>
<feature type="transmembrane region" description="Helical" evidence="11">
    <location>
        <begin position="80"/>
        <end position="100"/>
    </location>
</feature>
<evidence type="ECO:0000256" key="8">
    <source>
        <dbReference type="ARBA" id="ARBA00022989"/>
    </source>
</evidence>
<comment type="subcellular location">
    <subcellularLocation>
        <location evidence="1">Endoplasmic reticulum membrane</location>
        <topology evidence="1">Multi-pass membrane protein</topology>
    </subcellularLocation>
</comment>
<keyword evidence="13" id="KW-1185">Reference proteome</keyword>
<dbReference type="OrthoDB" id="6764306at2759"/>
<gene>
    <name evidence="12" type="ORF">ILUMI_15387</name>
</gene>
<evidence type="ECO:0000256" key="9">
    <source>
        <dbReference type="ARBA" id="ARBA00023136"/>
    </source>
</evidence>
<dbReference type="PANTHER" id="PTHR10408:SF7">
    <property type="entry name" value="DIACYLGLYCEROL O-ACYLTRANSFERASE 1"/>
    <property type="match status" value="1"/>
</dbReference>
<comment type="pathway">
    <text evidence="2">Lipid metabolism.</text>
</comment>
<evidence type="ECO:0000256" key="6">
    <source>
        <dbReference type="ARBA" id="ARBA00022692"/>
    </source>
</evidence>
<evidence type="ECO:0000313" key="13">
    <source>
        <dbReference type="Proteomes" id="UP000801492"/>
    </source>
</evidence>
<evidence type="ECO:0000256" key="1">
    <source>
        <dbReference type="ARBA" id="ARBA00004477"/>
    </source>
</evidence>